<evidence type="ECO:0000313" key="3">
    <source>
        <dbReference type="EMBL" id="OAQ99328.1"/>
    </source>
</evidence>
<comment type="similarity">
    <text evidence="1">Belongs to the short-chain dehydrogenases/reductases (SDR) family.</text>
</comment>
<dbReference type="Pfam" id="PF00106">
    <property type="entry name" value="adh_short"/>
    <property type="match status" value="1"/>
</dbReference>
<dbReference type="OrthoDB" id="1933717at2759"/>
<keyword evidence="2" id="KW-0560">Oxidoreductase</keyword>
<reference evidence="3 4" key="1">
    <citation type="submission" date="2016-03" db="EMBL/GenBank/DDBJ databases">
        <title>Fine-scale spatial genetic structure of a fungal parasite of coffee scale insects.</title>
        <authorList>
            <person name="Jackson D."/>
            <person name="Zemenick K.A."/>
            <person name="Malloure B."/>
            <person name="Quandt C.A."/>
            <person name="James T.Y."/>
        </authorList>
    </citation>
    <scope>NUCLEOTIDE SEQUENCE [LARGE SCALE GENOMIC DNA]</scope>
    <source>
        <strain evidence="3 4">UM487</strain>
    </source>
</reference>
<evidence type="ECO:0000256" key="2">
    <source>
        <dbReference type="ARBA" id="ARBA00023002"/>
    </source>
</evidence>
<dbReference type="InterPro" id="IPR036291">
    <property type="entry name" value="NAD(P)-bd_dom_sf"/>
</dbReference>
<dbReference type="Gene3D" id="3.40.50.720">
    <property type="entry name" value="NAD(P)-binding Rossmann-like Domain"/>
    <property type="match status" value="1"/>
</dbReference>
<dbReference type="PANTHER" id="PTHR43943:SF17">
    <property type="entry name" value="3-PHENYLPROPIONATE-DIHYDRODIOL_CINNAMIC ACID-DIHYDRODIOL DEHYDROGENASE"/>
    <property type="match status" value="1"/>
</dbReference>
<evidence type="ECO:0008006" key="5">
    <source>
        <dbReference type="Google" id="ProtNLM"/>
    </source>
</evidence>
<feature type="non-terminal residue" evidence="3">
    <location>
        <position position="249"/>
    </location>
</feature>
<dbReference type="CDD" id="cd05233">
    <property type="entry name" value="SDR_c"/>
    <property type="match status" value="1"/>
</dbReference>
<dbReference type="SUPFAM" id="SSF51735">
    <property type="entry name" value="NAD(P)-binding Rossmann-fold domains"/>
    <property type="match status" value="1"/>
</dbReference>
<dbReference type="AlphaFoldDB" id="A0A179IC97"/>
<evidence type="ECO:0000256" key="1">
    <source>
        <dbReference type="ARBA" id="ARBA00006484"/>
    </source>
</evidence>
<gene>
    <name evidence="3" type="ORF">LLEC1_07232</name>
</gene>
<dbReference type="PRINTS" id="PR00081">
    <property type="entry name" value="GDHRDH"/>
</dbReference>
<accession>A0A179IC97</accession>
<organism evidence="3 4">
    <name type="scientific">Cordyceps confragosa</name>
    <name type="common">Lecanicillium lecanii</name>
    <dbReference type="NCBI Taxonomy" id="2714763"/>
    <lineage>
        <taxon>Eukaryota</taxon>
        <taxon>Fungi</taxon>
        <taxon>Dikarya</taxon>
        <taxon>Ascomycota</taxon>
        <taxon>Pezizomycotina</taxon>
        <taxon>Sordariomycetes</taxon>
        <taxon>Hypocreomycetidae</taxon>
        <taxon>Hypocreales</taxon>
        <taxon>Cordycipitaceae</taxon>
        <taxon>Akanthomyces</taxon>
    </lineage>
</organism>
<proteinExistence type="inferred from homology"/>
<name>A0A179IC97_CORDF</name>
<dbReference type="PANTHER" id="PTHR43943">
    <property type="entry name" value="DEHYDROGENASE/REDUCTASE (SDR FAMILY) MEMBER 4"/>
    <property type="match status" value="1"/>
</dbReference>
<dbReference type="EMBL" id="LUKN01002291">
    <property type="protein sequence ID" value="OAQ99328.1"/>
    <property type="molecule type" value="Genomic_DNA"/>
</dbReference>
<sequence length="249" mass="26274">QNQEELSIKFQSFSVSFSTVGLPKRTISTTSILTSVKHHRSSYPAISPSRPKLSQNDRIVLVTGASEGIGYAIAQSFGRAGAAKVIATGRRKGALDAAVASLSTSSPQTTFVGRVQDASAVANILDEEGVVVDVLVMNAASISAPGSILKLGYQAVLDDFATNVHEIAASAHCFYHQSKRDATAQSLINISTGAIHNFDIAAIKPNYSASKSAGTVLAQQIARGVSPDDMQVNSFHWMQSPLIRLEGTS</sequence>
<dbReference type="InterPro" id="IPR002347">
    <property type="entry name" value="SDR_fam"/>
</dbReference>
<protein>
    <recommendedName>
        <fullName evidence="5">Ketoreductase (KR) domain-containing protein</fullName>
    </recommendedName>
</protein>
<dbReference type="Proteomes" id="UP000243081">
    <property type="component" value="Unassembled WGS sequence"/>
</dbReference>
<evidence type="ECO:0000313" key="4">
    <source>
        <dbReference type="Proteomes" id="UP000243081"/>
    </source>
</evidence>
<dbReference type="GO" id="GO:0016491">
    <property type="term" value="F:oxidoreductase activity"/>
    <property type="evidence" value="ECO:0007669"/>
    <property type="project" value="UniProtKB-KW"/>
</dbReference>
<comment type="caution">
    <text evidence="3">The sequence shown here is derived from an EMBL/GenBank/DDBJ whole genome shotgun (WGS) entry which is preliminary data.</text>
</comment>
<keyword evidence="4" id="KW-1185">Reference proteome</keyword>
<feature type="non-terminal residue" evidence="3">
    <location>
        <position position="1"/>
    </location>
</feature>